<evidence type="ECO:0000313" key="2">
    <source>
        <dbReference type="EMBL" id="VXA83214.1"/>
    </source>
</evidence>
<dbReference type="GO" id="GO:0008270">
    <property type="term" value="F:zinc ion binding"/>
    <property type="evidence" value="ECO:0007669"/>
    <property type="project" value="InterPro"/>
</dbReference>
<proteinExistence type="predicted"/>
<dbReference type="Pfam" id="PF01844">
    <property type="entry name" value="HNH"/>
    <property type="match status" value="1"/>
</dbReference>
<dbReference type="RefSeq" id="WP_201298840.1">
    <property type="nucleotide sequence ID" value="NZ_LR732798.1"/>
</dbReference>
<dbReference type="GO" id="GO:0004519">
    <property type="term" value="F:endonuclease activity"/>
    <property type="evidence" value="ECO:0007669"/>
    <property type="project" value="UniProtKB-KW"/>
</dbReference>
<dbReference type="CDD" id="cd00085">
    <property type="entry name" value="HNHc"/>
    <property type="match status" value="1"/>
</dbReference>
<protein>
    <submittedName>
        <fullName evidence="2">HNH endonuclease</fullName>
    </submittedName>
</protein>
<keyword evidence="2" id="KW-0540">Nuclease</keyword>
<dbReference type="GO" id="GO:0003676">
    <property type="term" value="F:nucleic acid binding"/>
    <property type="evidence" value="ECO:0007669"/>
    <property type="project" value="InterPro"/>
</dbReference>
<dbReference type="AlphaFoldDB" id="A0A653KVC9"/>
<organism evidence="2 3">
    <name type="scientific">Aeromonas veronii</name>
    <dbReference type="NCBI Taxonomy" id="654"/>
    <lineage>
        <taxon>Bacteria</taxon>
        <taxon>Pseudomonadati</taxon>
        <taxon>Pseudomonadota</taxon>
        <taxon>Gammaproteobacteria</taxon>
        <taxon>Aeromonadales</taxon>
        <taxon>Aeromonadaceae</taxon>
        <taxon>Aeromonas</taxon>
    </lineage>
</organism>
<name>A0A653KVC9_AERVE</name>
<dbReference type="InterPro" id="IPR003615">
    <property type="entry name" value="HNH_nuc"/>
</dbReference>
<gene>
    <name evidence="2" type="ORF">AERO8C_150057</name>
</gene>
<sequence length="321" mass="36743">MNTLSAFLNSSINNLSKMWSYDDISQGAINSAPDMLFSGCGAVLKHDMNLQWLSWFCEALCFIDNSNDEKNLHDIFSLVRRGLINLGHEYNCEIQNTAVQLALFLYRRQLSVNGRNRQRATRQFKIELLESAGKSPRCWICNSKFTDESIELFKGGGRPEIKLPEYIDFIFPRGLCERDLKIEIEHKHPFSKGGQDLYDDLSNVALSCGWCNRHKWNFLSLYEPGVASCSFYNHDKLGPMSIPEPFWIIRKMALSNGCEAPGCTVKRKNNLFIKLINPHGMANPLNLMVVCKSHLDNNYQNRLVPSSEYKSRLGKRTAYII</sequence>
<reference evidence="2 3" key="1">
    <citation type="submission" date="2019-10" db="EMBL/GenBank/DDBJ databases">
        <authorList>
            <person name="Karimi E."/>
        </authorList>
    </citation>
    <scope>NUCLEOTIDE SEQUENCE [LARGE SCALE GENOMIC DNA]</scope>
    <source>
        <strain evidence="2">Aeromonas sp. 8C</strain>
    </source>
</reference>
<keyword evidence="2" id="KW-0255">Endonuclease</keyword>
<evidence type="ECO:0000259" key="1">
    <source>
        <dbReference type="Pfam" id="PF01844"/>
    </source>
</evidence>
<feature type="domain" description="HNH" evidence="1">
    <location>
        <begin position="178"/>
        <end position="215"/>
    </location>
</feature>
<keyword evidence="2" id="KW-0378">Hydrolase</keyword>
<dbReference type="Gene3D" id="1.10.30.50">
    <property type="match status" value="1"/>
</dbReference>
<dbReference type="InterPro" id="IPR002711">
    <property type="entry name" value="HNH"/>
</dbReference>
<evidence type="ECO:0000313" key="3">
    <source>
        <dbReference type="Proteomes" id="UP000439123"/>
    </source>
</evidence>
<dbReference type="Proteomes" id="UP000439123">
    <property type="component" value="Unassembled WGS sequence"/>
</dbReference>
<dbReference type="EMBL" id="CABWLC010000007">
    <property type="protein sequence ID" value="VXA83214.1"/>
    <property type="molecule type" value="Genomic_DNA"/>
</dbReference>
<accession>A0A653KVC9</accession>